<accession>A0A0P9H9A7</accession>
<keyword evidence="2 7" id="KW-0813">Transport</keyword>
<feature type="transmembrane region" description="Helical" evidence="7">
    <location>
        <begin position="113"/>
        <end position="133"/>
    </location>
</feature>
<organism evidence="9 10">
    <name type="scientific">Kouleothrix aurantiaca</name>
    <dbReference type="NCBI Taxonomy" id="186479"/>
    <lineage>
        <taxon>Bacteria</taxon>
        <taxon>Bacillati</taxon>
        <taxon>Chloroflexota</taxon>
        <taxon>Chloroflexia</taxon>
        <taxon>Chloroflexales</taxon>
        <taxon>Roseiflexineae</taxon>
        <taxon>Roseiflexaceae</taxon>
        <taxon>Kouleothrix</taxon>
    </lineage>
</organism>
<dbReference type="Pfam" id="PF00528">
    <property type="entry name" value="BPD_transp_1"/>
    <property type="match status" value="1"/>
</dbReference>
<dbReference type="GO" id="GO:0005886">
    <property type="term" value="C:plasma membrane"/>
    <property type="evidence" value="ECO:0007669"/>
    <property type="project" value="UniProtKB-SubCell"/>
</dbReference>
<evidence type="ECO:0000256" key="4">
    <source>
        <dbReference type="ARBA" id="ARBA00022692"/>
    </source>
</evidence>
<keyword evidence="10" id="KW-1185">Reference proteome</keyword>
<feature type="transmembrane region" description="Helical" evidence="7">
    <location>
        <begin position="268"/>
        <end position="289"/>
    </location>
</feature>
<evidence type="ECO:0000256" key="1">
    <source>
        <dbReference type="ARBA" id="ARBA00004651"/>
    </source>
</evidence>
<evidence type="ECO:0000259" key="8">
    <source>
        <dbReference type="PROSITE" id="PS50928"/>
    </source>
</evidence>
<feature type="domain" description="ABC transmembrane type-1" evidence="8">
    <location>
        <begin position="76"/>
        <end position="289"/>
    </location>
</feature>
<dbReference type="InterPro" id="IPR035906">
    <property type="entry name" value="MetI-like_sf"/>
</dbReference>
<keyword evidence="3" id="KW-1003">Cell membrane</keyword>
<keyword evidence="5 7" id="KW-1133">Transmembrane helix</keyword>
<protein>
    <submittedName>
        <fullName evidence="9">ABC transporter permease</fullName>
    </submittedName>
</protein>
<name>A0A0P9H9A7_9CHLR</name>
<evidence type="ECO:0000256" key="2">
    <source>
        <dbReference type="ARBA" id="ARBA00022448"/>
    </source>
</evidence>
<comment type="subcellular location">
    <subcellularLocation>
        <location evidence="1 7">Cell membrane</location>
        <topology evidence="1 7">Multi-pass membrane protein</topology>
    </subcellularLocation>
</comment>
<comment type="similarity">
    <text evidence="7">Belongs to the binding-protein-dependent transport system permease family.</text>
</comment>
<dbReference type="PROSITE" id="PS50928">
    <property type="entry name" value="ABC_TM1"/>
    <property type="match status" value="1"/>
</dbReference>
<sequence>MFEAPQSAEGRRRERLGWILTAPTIIIICIVALYPVVRTFLLSFTNARLSTTRAVSFVGISNYTDLLTDRIFLQATWNTGVFTVFSVFFETILGLIIALTIHSNFKGRGVVRTAMLIPWAIPTVVSARMWAWMYNDVFGVINDLLVTRLGLLDRKLAWVADPVLTLPSLIAIDVWKTTPFMALLLLAGLQVIPDDIYEAADIDGASRWQQFWTMTLPLLRPALMVALIFRTLDAFRVFDLPFVVKGTAPESITLSILARQTMIDLARLGQGATIAVVIFVFLMIIVGVYTRLIQVED</sequence>
<dbReference type="PANTHER" id="PTHR43005:SF2">
    <property type="entry name" value="INTEGRAL MEMBRANE SUGAR TRANSPORT PROTEIN"/>
    <property type="match status" value="1"/>
</dbReference>
<evidence type="ECO:0000256" key="6">
    <source>
        <dbReference type="ARBA" id="ARBA00023136"/>
    </source>
</evidence>
<dbReference type="Gene3D" id="1.10.3720.10">
    <property type="entry name" value="MetI-like"/>
    <property type="match status" value="1"/>
</dbReference>
<dbReference type="CDD" id="cd06261">
    <property type="entry name" value="TM_PBP2"/>
    <property type="match status" value="1"/>
</dbReference>
<dbReference type="Proteomes" id="UP000050509">
    <property type="component" value="Unassembled WGS sequence"/>
</dbReference>
<evidence type="ECO:0000313" key="9">
    <source>
        <dbReference type="EMBL" id="KPV50691.1"/>
    </source>
</evidence>
<feature type="transmembrane region" description="Helical" evidence="7">
    <location>
        <begin position="80"/>
        <end position="101"/>
    </location>
</feature>
<comment type="caution">
    <text evidence="9">The sequence shown here is derived from an EMBL/GenBank/DDBJ whole genome shotgun (WGS) entry which is preliminary data.</text>
</comment>
<evidence type="ECO:0000313" key="10">
    <source>
        <dbReference type="Proteomes" id="UP000050509"/>
    </source>
</evidence>
<dbReference type="InterPro" id="IPR000515">
    <property type="entry name" value="MetI-like"/>
</dbReference>
<dbReference type="AlphaFoldDB" id="A0A0P9H9A7"/>
<dbReference type="GO" id="GO:0055085">
    <property type="term" value="P:transmembrane transport"/>
    <property type="evidence" value="ECO:0007669"/>
    <property type="project" value="InterPro"/>
</dbReference>
<evidence type="ECO:0000256" key="3">
    <source>
        <dbReference type="ARBA" id="ARBA00022475"/>
    </source>
</evidence>
<dbReference type="SUPFAM" id="SSF161098">
    <property type="entry name" value="MetI-like"/>
    <property type="match status" value="1"/>
</dbReference>
<reference evidence="9 10" key="1">
    <citation type="submission" date="2015-09" db="EMBL/GenBank/DDBJ databases">
        <title>Draft genome sequence of Kouleothrix aurantiaca JCM 19913.</title>
        <authorList>
            <person name="Hemp J."/>
        </authorList>
    </citation>
    <scope>NUCLEOTIDE SEQUENCE [LARGE SCALE GENOMIC DNA]</scope>
    <source>
        <strain evidence="9 10">COM-B</strain>
    </source>
</reference>
<dbReference type="PATRIC" id="fig|186479.3.peg.1138"/>
<proteinExistence type="inferred from homology"/>
<evidence type="ECO:0000256" key="7">
    <source>
        <dbReference type="RuleBase" id="RU363032"/>
    </source>
</evidence>
<dbReference type="PANTHER" id="PTHR43005">
    <property type="entry name" value="BLR7065 PROTEIN"/>
    <property type="match status" value="1"/>
</dbReference>
<evidence type="ECO:0000256" key="5">
    <source>
        <dbReference type="ARBA" id="ARBA00022989"/>
    </source>
</evidence>
<keyword evidence="4 7" id="KW-0812">Transmembrane</keyword>
<feature type="transmembrane region" description="Helical" evidence="7">
    <location>
        <begin position="16"/>
        <end position="37"/>
    </location>
</feature>
<keyword evidence="6 7" id="KW-0472">Membrane</keyword>
<dbReference type="EMBL" id="LJCR01001257">
    <property type="protein sequence ID" value="KPV50691.1"/>
    <property type="molecule type" value="Genomic_DNA"/>
</dbReference>
<gene>
    <name evidence="9" type="ORF">SE17_25440</name>
</gene>